<organism evidence="2 3">
    <name type="scientific">Brevibacillus nitrificans</name>
    <dbReference type="NCBI Taxonomy" id="651560"/>
    <lineage>
        <taxon>Bacteria</taxon>
        <taxon>Bacillati</taxon>
        <taxon>Bacillota</taxon>
        <taxon>Bacilli</taxon>
        <taxon>Bacillales</taxon>
        <taxon>Paenibacillaceae</taxon>
        <taxon>Brevibacillus</taxon>
    </lineage>
</organism>
<proteinExistence type="predicted"/>
<protein>
    <submittedName>
        <fullName evidence="2">Uncharacterized protein</fullName>
    </submittedName>
</protein>
<sequence>MYQGSLLGDKVLPEAAEAKAQAEATELPATMHPANDRPIQSAKSEAEQKPEASEKAYQTQDQGSGKAAEKTAQKAAEKTGAKIAEGNQ</sequence>
<feature type="compositionally biased region" description="Basic and acidic residues" evidence="1">
    <location>
        <begin position="44"/>
        <end position="54"/>
    </location>
</feature>
<dbReference type="EMBL" id="RHHU01000010">
    <property type="protein sequence ID" value="RNB83920.1"/>
    <property type="molecule type" value="Genomic_DNA"/>
</dbReference>
<dbReference type="AlphaFoldDB" id="A0A3M8D756"/>
<feature type="compositionally biased region" description="Basic and acidic residues" evidence="1">
    <location>
        <begin position="67"/>
        <end position="80"/>
    </location>
</feature>
<accession>A0A3M8D756</accession>
<evidence type="ECO:0000256" key="1">
    <source>
        <dbReference type="SAM" id="MobiDB-lite"/>
    </source>
</evidence>
<reference evidence="2 3" key="1">
    <citation type="submission" date="2018-10" db="EMBL/GenBank/DDBJ databases">
        <title>Phylogenomics of Brevibacillus.</title>
        <authorList>
            <person name="Dunlap C."/>
        </authorList>
    </citation>
    <scope>NUCLEOTIDE SEQUENCE [LARGE SCALE GENOMIC DNA]</scope>
    <source>
        <strain evidence="2 3">JCM 15774</strain>
    </source>
</reference>
<feature type="compositionally biased region" description="Low complexity" evidence="1">
    <location>
        <begin position="17"/>
        <end position="26"/>
    </location>
</feature>
<gene>
    <name evidence="2" type="ORF">EDM59_15515</name>
</gene>
<comment type="caution">
    <text evidence="2">The sequence shown here is derived from an EMBL/GenBank/DDBJ whole genome shotgun (WGS) entry which is preliminary data.</text>
</comment>
<keyword evidence="3" id="KW-1185">Reference proteome</keyword>
<name>A0A3M8D756_9BACL</name>
<evidence type="ECO:0000313" key="3">
    <source>
        <dbReference type="Proteomes" id="UP000269573"/>
    </source>
</evidence>
<feature type="region of interest" description="Disordered" evidence="1">
    <location>
        <begin position="17"/>
        <end position="88"/>
    </location>
</feature>
<dbReference type="Proteomes" id="UP000269573">
    <property type="component" value="Unassembled WGS sequence"/>
</dbReference>
<evidence type="ECO:0000313" key="2">
    <source>
        <dbReference type="EMBL" id="RNB83920.1"/>
    </source>
</evidence>